<sequence>MAPKRKVDDKGQRSSSRISSRRQGRNTNEGNANEGNPIQMPLALTYNHTEENQSLTNSSDPVEQFNKKVKLLDSLPRGNRFFPLLPFIFLSFIIFTYKGNGLFKFILPPHSHDMCFHPSQERKKSAKSPSSSRNDELDDEIIELGDPRYIFLDKLHGEHKDVVNVADSFNVQLASKKIGISRLYVPIDFSHPDMLLALGIWTIKIGESEWDVNMNCSSPKIAANKTRSKWEEFCIDNGIEDKDSIIFEIKLNSPRVLHATIEKEVKDDA</sequence>
<name>A0ACB9N7K9_BAUVA</name>
<dbReference type="EMBL" id="CM039432">
    <property type="protein sequence ID" value="KAI4332348.1"/>
    <property type="molecule type" value="Genomic_DNA"/>
</dbReference>
<comment type="caution">
    <text evidence="1">The sequence shown here is derived from an EMBL/GenBank/DDBJ whole genome shotgun (WGS) entry which is preliminary data.</text>
</comment>
<reference evidence="1 2" key="1">
    <citation type="journal article" date="2022" name="DNA Res.">
        <title>Chromosomal-level genome assembly of the orchid tree Bauhinia variegata (Leguminosae; Cercidoideae) supports the allotetraploid origin hypothesis of Bauhinia.</title>
        <authorList>
            <person name="Zhong Y."/>
            <person name="Chen Y."/>
            <person name="Zheng D."/>
            <person name="Pang J."/>
            <person name="Liu Y."/>
            <person name="Luo S."/>
            <person name="Meng S."/>
            <person name="Qian L."/>
            <person name="Wei D."/>
            <person name="Dai S."/>
            <person name="Zhou R."/>
        </authorList>
    </citation>
    <scope>NUCLEOTIDE SEQUENCE [LARGE SCALE GENOMIC DNA]</scope>
    <source>
        <strain evidence="1">BV-YZ2020</strain>
    </source>
</reference>
<dbReference type="Proteomes" id="UP000828941">
    <property type="component" value="Chromosome 7"/>
</dbReference>
<gene>
    <name evidence="1" type="ORF">L6164_017265</name>
</gene>
<evidence type="ECO:0000313" key="1">
    <source>
        <dbReference type="EMBL" id="KAI4332348.1"/>
    </source>
</evidence>
<organism evidence="1 2">
    <name type="scientific">Bauhinia variegata</name>
    <name type="common">Purple orchid tree</name>
    <name type="synonym">Phanera variegata</name>
    <dbReference type="NCBI Taxonomy" id="167791"/>
    <lineage>
        <taxon>Eukaryota</taxon>
        <taxon>Viridiplantae</taxon>
        <taxon>Streptophyta</taxon>
        <taxon>Embryophyta</taxon>
        <taxon>Tracheophyta</taxon>
        <taxon>Spermatophyta</taxon>
        <taxon>Magnoliopsida</taxon>
        <taxon>eudicotyledons</taxon>
        <taxon>Gunneridae</taxon>
        <taxon>Pentapetalae</taxon>
        <taxon>rosids</taxon>
        <taxon>fabids</taxon>
        <taxon>Fabales</taxon>
        <taxon>Fabaceae</taxon>
        <taxon>Cercidoideae</taxon>
        <taxon>Cercideae</taxon>
        <taxon>Bauhiniinae</taxon>
        <taxon>Bauhinia</taxon>
    </lineage>
</organism>
<proteinExistence type="predicted"/>
<keyword evidence="2" id="KW-1185">Reference proteome</keyword>
<accession>A0ACB9N7K9</accession>
<evidence type="ECO:0000313" key="2">
    <source>
        <dbReference type="Proteomes" id="UP000828941"/>
    </source>
</evidence>
<protein>
    <submittedName>
        <fullName evidence="1">Uncharacterized protein</fullName>
    </submittedName>
</protein>